<dbReference type="OrthoDB" id="9777090at2"/>
<dbReference type="Gene3D" id="3.40.50.1820">
    <property type="entry name" value="alpha/beta hydrolase"/>
    <property type="match status" value="1"/>
</dbReference>
<keyword evidence="3" id="KW-1185">Reference proteome</keyword>
<dbReference type="AlphaFoldDB" id="A0A6L6PXG6"/>
<feature type="domain" description="Serine aminopeptidase S33" evidence="1">
    <location>
        <begin position="74"/>
        <end position="175"/>
    </location>
</feature>
<comment type="caution">
    <text evidence="2">The sequence shown here is derived from an EMBL/GenBank/DDBJ whole genome shotgun (WGS) entry which is preliminary data.</text>
</comment>
<sequence length="266" mass="28287">MLALLAGCKTITVEERHLIRPDALSGQAPKQHLDLPGAKEMELARPEGAVLKGVLLEKPGAKLTVLYFGGNLFHIDDAGDKVAKALAPCNVNLAMMDYRGYGRSSGTPTVANMADDALAVFDYLDQRYPGAVAVHGQSLGSFVAAQVARHRNVAGLVLESTTTNARDMVNNSIPWYFKPFIRVELAPSLLAADNTAQLSHVQAPTLMMTGEADEVTPPALAQKVFEALPATHKRFVVTQGAGHNNVLSNPATAGALCPFLHAPAML</sequence>
<evidence type="ECO:0000313" key="2">
    <source>
        <dbReference type="EMBL" id="MTW02150.1"/>
    </source>
</evidence>
<dbReference type="Pfam" id="PF12146">
    <property type="entry name" value="Hydrolase_4"/>
    <property type="match status" value="2"/>
</dbReference>
<dbReference type="PANTHER" id="PTHR12277">
    <property type="entry name" value="ALPHA/BETA HYDROLASE DOMAIN-CONTAINING PROTEIN"/>
    <property type="match status" value="1"/>
</dbReference>
<dbReference type="InterPro" id="IPR029058">
    <property type="entry name" value="AB_hydrolase_fold"/>
</dbReference>
<dbReference type="PANTHER" id="PTHR12277:SF81">
    <property type="entry name" value="PROTEIN ABHD13"/>
    <property type="match status" value="1"/>
</dbReference>
<evidence type="ECO:0000313" key="3">
    <source>
        <dbReference type="Proteomes" id="UP000484015"/>
    </source>
</evidence>
<gene>
    <name evidence="2" type="ORF">GM668_08595</name>
</gene>
<keyword evidence="2" id="KW-0378">Hydrolase</keyword>
<dbReference type="EMBL" id="WNLA01000004">
    <property type="protein sequence ID" value="MTW02150.1"/>
    <property type="molecule type" value="Genomic_DNA"/>
</dbReference>
<proteinExistence type="predicted"/>
<accession>A0A6L6PXG6</accession>
<organism evidence="2 3">
    <name type="scientific">Pseudoduganella ginsengisoli</name>
    <dbReference type="NCBI Taxonomy" id="1462440"/>
    <lineage>
        <taxon>Bacteria</taxon>
        <taxon>Pseudomonadati</taxon>
        <taxon>Pseudomonadota</taxon>
        <taxon>Betaproteobacteria</taxon>
        <taxon>Burkholderiales</taxon>
        <taxon>Oxalobacteraceae</taxon>
        <taxon>Telluria group</taxon>
        <taxon>Pseudoduganella</taxon>
    </lineage>
</organism>
<feature type="domain" description="Serine aminopeptidase S33" evidence="1">
    <location>
        <begin position="192"/>
        <end position="244"/>
    </location>
</feature>
<dbReference type="Proteomes" id="UP000484015">
    <property type="component" value="Unassembled WGS sequence"/>
</dbReference>
<protein>
    <submittedName>
        <fullName evidence="2">Alpha/beta fold hydrolase</fullName>
    </submittedName>
</protein>
<evidence type="ECO:0000259" key="1">
    <source>
        <dbReference type="Pfam" id="PF12146"/>
    </source>
</evidence>
<dbReference type="InterPro" id="IPR022742">
    <property type="entry name" value="Hydrolase_4"/>
</dbReference>
<dbReference type="SUPFAM" id="SSF53474">
    <property type="entry name" value="alpha/beta-Hydrolases"/>
    <property type="match status" value="1"/>
</dbReference>
<dbReference type="GO" id="GO:0016787">
    <property type="term" value="F:hydrolase activity"/>
    <property type="evidence" value="ECO:0007669"/>
    <property type="project" value="UniProtKB-KW"/>
</dbReference>
<reference evidence="2 3" key="1">
    <citation type="submission" date="2019-11" db="EMBL/GenBank/DDBJ databases">
        <title>Type strains purchased from KCTC, JCM and DSMZ.</title>
        <authorList>
            <person name="Lu H."/>
        </authorList>
    </citation>
    <scope>NUCLEOTIDE SEQUENCE [LARGE SCALE GENOMIC DNA]</scope>
    <source>
        <strain evidence="2 3">KCTC 42409</strain>
    </source>
</reference>
<name>A0A6L6PXG6_9BURK</name>